<protein>
    <recommendedName>
        <fullName evidence="3">PAS domain-containing protein</fullName>
    </recommendedName>
</protein>
<sequence length="193" mass="21371">MFANPSSVEVVRHVPHRWLISQWARGGRIPDPAMVPFAFEPASLDMSRSIVTRVVGLAEPRRYQILHYGSLLSAATGLEPRGLHLDEFLSPAARDHMLAQYELCRRSRKPVYSISSVSDAHDVPVDYEKLLLPFTNAGGEVHCIFTTSLLISTEGRFERDGIFANGDFPAPRSAVVYTINVARQNLVPSSVAV</sequence>
<organism evidence="1 2">
    <name type="scientific">Rhodopseudomonas palustris (strain DX-1)</name>
    <dbReference type="NCBI Taxonomy" id="652103"/>
    <lineage>
        <taxon>Bacteria</taxon>
        <taxon>Pseudomonadati</taxon>
        <taxon>Pseudomonadota</taxon>
        <taxon>Alphaproteobacteria</taxon>
        <taxon>Hyphomicrobiales</taxon>
        <taxon>Nitrobacteraceae</taxon>
        <taxon>Rhodopseudomonas</taxon>
    </lineage>
</organism>
<dbReference type="eggNOG" id="COG5388">
    <property type="taxonomic scope" value="Bacteria"/>
</dbReference>
<evidence type="ECO:0000313" key="1">
    <source>
        <dbReference type="EMBL" id="ADU43620.1"/>
    </source>
</evidence>
<gene>
    <name evidence="1" type="ordered locus">Rpdx1_2011</name>
</gene>
<reference evidence="1" key="1">
    <citation type="submission" date="2010-12" db="EMBL/GenBank/DDBJ databases">
        <title>Complete sequence of Rhodopseudomonas palustris DX-1.</title>
        <authorList>
            <consortium name="US DOE Joint Genome Institute"/>
            <person name="Lucas S."/>
            <person name="Copeland A."/>
            <person name="Lapidus A."/>
            <person name="Cheng J.-F."/>
            <person name="Goodwin L."/>
            <person name="Pitluck S."/>
            <person name="Misra M."/>
            <person name="Chertkov O."/>
            <person name="Detter J.C."/>
            <person name="Han C."/>
            <person name="Tapia R."/>
            <person name="Land M."/>
            <person name="Hauser L."/>
            <person name="Kyrpides N."/>
            <person name="Ivanova N."/>
            <person name="Ovchinnikova G."/>
            <person name="Logan B."/>
            <person name="Oda Y."/>
            <person name="Harwood C."/>
            <person name="Woyke T."/>
        </authorList>
    </citation>
    <scope>NUCLEOTIDE SEQUENCE [LARGE SCALE GENOMIC DNA]</scope>
    <source>
        <strain evidence="1">DX-1</strain>
    </source>
</reference>
<dbReference type="BioCyc" id="RPAL652103:RPDX1_RS09870-MONOMER"/>
<evidence type="ECO:0008006" key="3">
    <source>
        <dbReference type="Google" id="ProtNLM"/>
    </source>
</evidence>
<dbReference type="HOGENOM" id="CLU_091982_0_0_5"/>
<name>E6VP71_RHOPX</name>
<proteinExistence type="predicted"/>
<dbReference type="Proteomes" id="UP000001402">
    <property type="component" value="Chromosome"/>
</dbReference>
<accession>E6VP71</accession>
<dbReference type="EMBL" id="CP002418">
    <property type="protein sequence ID" value="ADU43620.1"/>
    <property type="molecule type" value="Genomic_DNA"/>
</dbReference>
<evidence type="ECO:0000313" key="2">
    <source>
        <dbReference type="Proteomes" id="UP000001402"/>
    </source>
</evidence>
<dbReference type="KEGG" id="rpx:Rpdx1_2011"/>
<dbReference type="AlphaFoldDB" id="E6VP71"/>